<evidence type="ECO:0000259" key="2">
    <source>
        <dbReference type="Pfam" id="PF24864"/>
    </source>
</evidence>
<dbReference type="InterPro" id="IPR056632">
    <property type="entry name" value="DUF7730"/>
</dbReference>
<evidence type="ECO:0000313" key="5">
    <source>
        <dbReference type="RefSeq" id="XP_033584983.1"/>
    </source>
</evidence>
<reference evidence="5" key="2">
    <citation type="submission" date="2020-04" db="EMBL/GenBank/DDBJ databases">
        <authorList>
            <consortium name="NCBI Genome Project"/>
        </authorList>
    </citation>
    <scope>NUCLEOTIDE SEQUENCE</scope>
    <source>
        <strain evidence="5">CBS 304.34</strain>
    </source>
</reference>
<name>A0A6A6ZBE2_9PEZI</name>
<organism evidence="3">
    <name type="scientific">Mytilinidion resinicola</name>
    <dbReference type="NCBI Taxonomy" id="574789"/>
    <lineage>
        <taxon>Eukaryota</taxon>
        <taxon>Fungi</taxon>
        <taxon>Dikarya</taxon>
        <taxon>Ascomycota</taxon>
        <taxon>Pezizomycotina</taxon>
        <taxon>Dothideomycetes</taxon>
        <taxon>Pleosporomycetidae</taxon>
        <taxon>Mytilinidiales</taxon>
        <taxon>Mytilinidiaceae</taxon>
        <taxon>Mytilinidion</taxon>
    </lineage>
</organism>
<protein>
    <recommendedName>
        <fullName evidence="2">DUF7730 domain-containing protein</fullName>
    </recommendedName>
</protein>
<dbReference type="GeneID" id="54454624"/>
<dbReference type="Proteomes" id="UP000504636">
    <property type="component" value="Unplaced"/>
</dbReference>
<dbReference type="AlphaFoldDB" id="A0A6A6ZBE2"/>
<feature type="domain" description="DUF7730" evidence="2">
    <location>
        <begin position="63"/>
        <end position="281"/>
    </location>
</feature>
<keyword evidence="4" id="KW-1185">Reference proteome</keyword>
<accession>A0A6A6ZBE2</accession>
<evidence type="ECO:0000313" key="3">
    <source>
        <dbReference type="EMBL" id="KAF2818019.1"/>
    </source>
</evidence>
<dbReference type="PANTHER" id="PTHR38790">
    <property type="entry name" value="2EXR DOMAIN-CONTAINING PROTEIN-RELATED"/>
    <property type="match status" value="1"/>
</dbReference>
<evidence type="ECO:0000313" key="4">
    <source>
        <dbReference type="Proteomes" id="UP000504636"/>
    </source>
</evidence>
<dbReference type="OrthoDB" id="4757095at2759"/>
<dbReference type="RefSeq" id="XP_033584983.1">
    <property type="nucleotide sequence ID" value="XM_033713731.1"/>
</dbReference>
<gene>
    <name evidence="3 5" type="ORF">BDZ99DRAFT_25484</name>
</gene>
<dbReference type="EMBL" id="MU003692">
    <property type="protein sequence ID" value="KAF2818019.1"/>
    <property type="molecule type" value="Genomic_DNA"/>
</dbReference>
<evidence type="ECO:0000256" key="1">
    <source>
        <dbReference type="SAM" id="MobiDB-lite"/>
    </source>
</evidence>
<dbReference type="PANTHER" id="PTHR38790:SF9">
    <property type="entry name" value="F-BOX DOMAIN-CONTAINING PROTEIN"/>
    <property type="match status" value="1"/>
</dbReference>
<dbReference type="Pfam" id="PF24864">
    <property type="entry name" value="DUF7730"/>
    <property type="match status" value="1"/>
</dbReference>
<sequence length="292" mass="34093">MPHSHRSPFFCIHLHLPHRRSSISSLPKRRKSSQLDPPLPPKPRKRALTIPRSPSTSIPYTIDQSSILFRLPLEIRRQIWAEVLGGYVIHFIIPMRVLSHFVCSAPEKVMCGCRINEFRSYGKMAPKVLSVLVTCRQIYSEAIEYLYSANTFSLLYSNHLIHLSTLLLPARLNAIRILRIRWAIRGLPYYIRPGGYHFTFREDTEYWQQSWRALAQMRGLKDLRIRLVDTVWQNQWLQLESRLMEGVKEVKTPRVFEVVLPYAESELALDVGETACVFRRPGKEVEQEVEEV</sequence>
<feature type="region of interest" description="Disordered" evidence="1">
    <location>
        <begin position="21"/>
        <end position="54"/>
    </location>
</feature>
<reference evidence="5" key="3">
    <citation type="submission" date="2025-04" db="UniProtKB">
        <authorList>
            <consortium name="RefSeq"/>
        </authorList>
    </citation>
    <scope>IDENTIFICATION</scope>
    <source>
        <strain evidence="5">CBS 304.34</strain>
    </source>
</reference>
<feature type="compositionally biased region" description="Basic residues" evidence="1">
    <location>
        <begin position="21"/>
        <end position="32"/>
    </location>
</feature>
<proteinExistence type="predicted"/>
<reference evidence="3 5" key="1">
    <citation type="journal article" date="2020" name="Stud. Mycol.">
        <title>101 Dothideomycetes genomes: a test case for predicting lifestyles and emergence of pathogens.</title>
        <authorList>
            <person name="Haridas S."/>
            <person name="Albert R."/>
            <person name="Binder M."/>
            <person name="Bloem J."/>
            <person name="Labutti K."/>
            <person name="Salamov A."/>
            <person name="Andreopoulos B."/>
            <person name="Baker S."/>
            <person name="Barry K."/>
            <person name="Bills G."/>
            <person name="Bluhm B."/>
            <person name="Cannon C."/>
            <person name="Castanera R."/>
            <person name="Culley D."/>
            <person name="Daum C."/>
            <person name="Ezra D."/>
            <person name="Gonzalez J."/>
            <person name="Henrissat B."/>
            <person name="Kuo A."/>
            <person name="Liang C."/>
            <person name="Lipzen A."/>
            <person name="Lutzoni F."/>
            <person name="Magnuson J."/>
            <person name="Mondo S."/>
            <person name="Nolan M."/>
            <person name="Ohm R."/>
            <person name="Pangilinan J."/>
            <person name="Park H.-J."/>
            <person name="Ramirez L."/>
            <person name="Alfaro M."/>
            <person name="Sun H."/>
            <person name="Tritt A."/>
            <person name="Yoshinaga Y."/>
            <person name="Zwiers L.-H."/>
            <person name="Turgeon B."/>
            <person name="Goodwin S."/>
            <person name="Spatafora J."/>
            <person name="Crous P."/>
            <person name="Grigoriev I."/>
        </authorList>
    </citation>
    <scope>NUCLEOTIDE SEQUENCE</scope>
    <source>
        <strain evidence="3 5">CBS 304.34</strain>
    </source>
</reference>